<evidence type="ECO:0000256" key="2">
    <source>
        <dbReference type="ARBA" id="ARBA00009405"/>
    </source>
</evidence>
<evidence type="ECO:0000256" key="3">
    <source>
        <dbReference type="ARBA" id="ARBA00012910"/>
    </source>
</evidence>
<dbReference type="PROSITE" id="PS50991">
    <property type="entry name" value="PYR_CT"/>
    <property type="match status" value="1"/>
</dbReference>
<comment type="similarity">
    <text evidence="2">Belongs to the HMG-CoA lyase family.</text>
</comment>
<evidence type="ECO:0000256" key="1">
    <source>
        <dbReference type="ARBA" id="ARBA00005143"/>
    </source>
</evidence>
<name>A0A176X202_AGRTU</name>
<reference evidence="7 8" key="1">
    <citation type="submission" date="2016-05" db="EMBL/GenBank/DDBJ databases">
        <authorList>
            <person name="Lavstsen T."/>
            <person name="Jespersen J.S."/>
        </authorList>
    </citation>
    <scope>NUCLEOTIDE SEQUENCE [LARGE SCALE GENOMIC DNA]</scope>
    <source>
        <strain evidence="7 8">KCJ1736</strain>
    </source>
</reference>
<keyword evidence="5 7" id="KW-0456">Lyase</keyword>
<dbReference type="InterPro" id="IPR013785">
    <property type="entry name" value="Aldolase_TIM"/>
</dbReference>
<comment type="caution">
    <text evidence="7">The sequence shown here is derived from an EMBL/GenBank/DDBJ whole genome shotgun (WGS) entry which is preliminary data.</text>
</comment>
<feature type="domain" description="Pyruvate carboxyltransferase" evidence="6">
    <location>
        <begin position="7"/>
        <end position="274"/>
    </location>
</feature>
<evidence type="ECO:0000256" key="5">
    <source>
        <dbReference type="ARBA" id="ARBA00023239"/>
    </source>
</evidence>
<comment type="pathway">
    <text evidence="1">Metabolic intermediate metabolism; (S)-3-hydroxy-3-methylglutaryl-CoA degradation; acetoacetate from (S)-3-hydroxy-3-methylglutaryl-CoA: step 1/1.</text>
</comment>
<dbReference type="EC" id="4.1.3.4" evidence="3"/>
<dbReference type="Proteomes" id="UP000077098">
    <property type="component" value="Unassembled WGS sequence"/>
</dbReference>
<dbReference type="RefSeq" id="WP_063950442.1">
    <property type="nucleotide sequence ID" value="NZ_LXPS01000036.1"/>
</dbReference>
<protein>
    <recommendedName>
        <fullName evidence="3">hydroxymethylglutaryl-CoA lyase</fullName>
        <ecNumber evidence="3">4.1.3.4</ecNumber>
    </recommendedName>
</protein>
<gene>
    <name evidence="7" type="ORF">A7J57_10575</name>
</gene>
<dbReference type="CDD" id="cd07938">
    <property type="entry name" value="DRE_TIM_HMGL"/>
    <property type="match status" value="1"/>
</dbReference>
<keyword evidence="4" id="KW-0479">Metal-binding</keyword>
<evidence type="ECO:0000256" key="4">
    <source>
        <dbReference type="ARBA" id="ARBA00022723"/>
    </source>
</evidence>
<dbReference type="GO" id="GO:0006552">
    <property type="term" value="P:L-leucine catabolic process"/>
    <property type="evidence" value="ECO:0007669"/>
    <property type="project" value="TreeGrafter"/>
</dbReference>
<dbReference type="NCBIfam" id="NF004283">
    <property type="entry name" value="PRK05692.1"/>
    <property type="match status" value="1"/>
</dbReference>
<dbReference type="GO" id="GO:0046951">
    <property type="term" value="P:ketone body biosynthetic process"/>
    <property type="evidence" value="ECO:0007669"/>
    <property type="project" value="TreeGrafter"/>
</dbReference>
<sequence length="308" mass="32181">MSWPRAVKIVEVGARDGLQNESAEVPTAVKIELIERLADAGLKAVEAGAFVSAKKVPQMADSKEVFQSLKRLPGTSYPALVPNMKGFEAAAEAGAKEIAVFVSASEGFSQHNIGCSRAESLVRLKDVAAAAQRLDITMRGYVSCIASCPYDGTVAPDEVAAMAESLIELGCYEISLGDTIGIGTAAQVRGIIERVSTRIPREKIAMHFHDTYGQGIANVLTSLEQGITVFDSSVAGLGGCPFAPGATGNVATEDVVYLLQGLGVETGIDLMTVAKTGDWISRSLGRQNAARAGKALLASERKGDAHGG</sequence>
<dbReference type="GO" id="GO:0004419">
    <property type="term" value="F:hydroxymethylglutaryl-CoA lyase activity"/>
    <property type="evidence" value="ECO:0007669"/>
    <property type="project" value="UniProtKB-EC"/>
</dbReference>
<dbReference type="SUPFAM" id="SSF51569">
    <property type="entry name" value="Aldolase"/>
    <property type="match status" value="1"/>
</dbReference>
<dbReference type="Gene3D" id="3.20.20.70">
    <property type="entry name" value="Aldolase class I"/>
    <property type="match status" value="1"/>
</dbReference>
<dbReference type="FunFam" id="3.20.20.70:FF:000201">
    <property type="entry name" value="Hydroxymethylglutaryl-CoA lyase"/>
    <property type="match status" value="1"/>
</dbReference>
<evidence type="ECO:0000313" key="7">
    <source>
        <dbReference type="EMBL" id="OAE40694.1"/>
    </source>
</evidence>
<dbReference type="PANTHER" id="PTHR42738">
    <property type="entry name" value="HYDROXYMETHYLGLUTARYL-COA LYASE"/>
    <property type="match status" value="1"/>
</dbReference>
<organism evidence="7 8">
    <name type="scientific">Agrobacterium tumefaciens</name>
    <dbReference type="NCBI Taxonomy" id="358"/>
    <lineage>
        <taxon>Bacteria</taxon>
        <taxon>Pseudomonadati</taxon>
        <taxon>Pseudomonadota</taxon>
        <taxon>Alphaproteobacteria</taxon>
        <taxon>Hyphomicrobiales</taxon>
        <taxon>Rhizobiaceae</taxon>
        <taxon>Rhizobium/Agrobacterium group</taxon>
        <taxon>Agrobacterium</taxon>
        <taxon>Agrobacterium tumefaciens complex</taxon>
    </lineage>
</organism>
<dbReference type="InterPro" id="IPR000891">
    <property type="entry name" value="PYR_CT"/>
</dbReference>
<proteinExistence type="inferred from homology"/>
<dbReference type="AlphaFoldDB" id="A0A176X202"/>
<dbReference type="InterPro" id="IPR043594">
    <property type="entry name" value="HMGL"/>
</dbReference>
<dbReference type="EMBL" id="LXPS01000036">
    <property type="protein sequence ID" value="OAE40694.1"/>
    <property type="molecule type" value="Genomic_DNA"/>
</dbReference>
<dbReference type="GO" id="GO:0046872">
    <property type="term" value="F:metal ion binding"/>
    <property type="evidence" value="ECO:0007669"/>
    <property type="project" value="UniProtKB-KW"/>
</dbReference>
<accession>A0A176X202</accession>
<dbReference type="Pfam" id="PF00682">
    <property type="entry name" value="HMGL-like"/>
    <property type="match status" value="1"/>
</dbReference>
<evidence type="ECO:0000259" key="6">
    <source>
        <dbReference type="PROSITE" id="PS50991"/>
    </source>
</evidence>
<evidence type="ECO:0000313" key="8">
    <source>
        <dbReference type="Proteomes" id="UP000077098"/>
    </source>
</evidence>
<dbReference type="PANTHER" id="PTHR42738:SF7">
    <property type="entry name" value="HYDROXYMETHYLGLUTARYL-COA LYASE"/>
    <property type="match status" value="1"/>
</dbReference>